<dbReference type="GO" id="GO:0000917">
    <property type="term" value="P:division septum assembly"/>
    <property type="evidence" value="ECO:0007669"/>
    <property type="project" value="TreeGrafter"/>
</dbReference>
<evidence type="ECO:0000256" key="10">
    <source>
        <dbReference type="SAM" id="MobiDB-lite"/>
    </source>
</evidence>
<evidence type="ECO:0000256" key="5">
    <source>
        <dbReference type="ARBA" id="ARBA00022989"/>
    </source>
</evidence>
<evidence type="ECO:0000256" key="2">
    <source>
        <dbReference type="ARBA" id="ARBA00022519"/>
    </source>
</evidence>
<keyword evidence="1 9" id="KW-1003">Cell membrane</keyword>
<dbReference type="Gene3D" id="3.30.1400.10">
    <property type="entry name" value="ZipA, C-terminal FtsZ-binding domain"/>
    <property type="match status" value="1"/>
</dbReference>
<dbReference type="EMBL" id="LR633967">
    <property type="protein sequence ID" value="VUX55805.1"/>
    <property type="molecule type" value="Genomic_DNA"/>
</dbReference>
<evidence type="ECO:0000256" key="3">
    <source>
        <dbReference type="ARBA" id="ARBA00022618"/>
    </source>
</evidence>
<feature type="transmembrane region" description="Helical" evidence="11">
    <location>
        <begin position="6"/>
        <end position="23"/>
    </location>
</feature>
<organism evidence="13">
    <name type="scientific">uncultured Woeseiaceae bacterium</name>
    <dbReference type="NCBI Taxonomy" id="1983305"/>
    <lineage>
        <taxon>Bacteria</taxon>
        <taxon>Pseudomonadati</taxon>
        <taxon>Pseudomonadota</taxon>
        <taxon>Gammaproteobacteria</taxon>
        <taxon>Woeseiales</taxon>
        <taxon>Woeseiaceae</taxon>
        <taxon>environmental samples</taxon>
    </lineage>
</organism>
<comment type="function">
    <text evidence="8">Essential cell division protein that stabilizes the FtsZ protofilaments by cross-linking them and that serves as a cytoplasmic membrane anchor for the Z ring. Also required for the recruitment to the septal ring of downstream cell division proteins.</text>
</comment>
<proteinExistence type="inferred from homology"/>
<dbReference type="SMART" id="SM00771">
    <property type="entry name" value="ZipA_C"/>
    <property type="match status" value="1"/>
</dbReference>
<keyword evidence="4 9" id="KW-0812">Transmembrane</keyword>
<keyword evidence="2 9" id="KW-0997">Cell inner membrane</keyword>
<evidence type="ECO:0000256" key="7">
    <source>
        <dbReference type="ARBA" id="ARBA00023306"/>
    </source>
</evidence>
<evidence type="ECO:0000313" key="13">
    <source>
        <dbReference type="EMBL" id="VUX55805.1"/>
    </source>
</evidence>
<evidence type="ECO:0000256" key="9">
    <source>
        <dbReference type="RuleBase" id="RU003613"/>
    </source>
</evidence>
<feature type="compositionally biased region" description="Acidic residues" evidence="10">
    <location>
        <begin position="47"/>
        <end position="61"/>
    </location>
</feature>
<dbReference type="InterPro" id="IPR007449">
    <property type="entry name" value="ZipA_FtsZ-bd_C"/>
</dbReference>
<evidence type="ECO:0000259" key="12">
    <source>
        <dbReference type="SMART" id="SM00771"/>
    </source>
</evidence>
<dbReference type="InterPro" id="IPR011919">
    <property type="entry name" value="Cell_div_ZipA"/>
</dbReference>
<dbReference type="SUPFAM" id="SSF64383">
    <property type="entry name" value="Cell-division protein ZipA, C-terminal domain"/>
    <property type="match status" value="1"/>
</dbReference>
<evidence type="ECO:0000256" key="1">
    <source>
        <dbReference type="ARBA" id="ARBA00022475"/>
    </source>
</evidence>
<protein>
    <recommendedName>
        <fullName evidence="8">Cell division protein ZipA</fullName>
    </recommendedName>
</protein>
<comment type="similarity">
    <text evidence="8">Belongs to the ZipA family.</text>
</comment>
<comment type="subcellular location">
    <subcellularLocation>
        <location evidence="9">Cell inner membrane</location>
        <topology evidence="9">Single-pass type I membrane protein</topology>
    </subcellularLocation>
</comment>
<evidence type="ECO:0000256" key="11">
    <source>
        <dbReference type="SAM" id="Phobius"/>
    </source>
</evidence>
<keyword evidence="7 8" id="KW-0131">Cell cycle</keyword>
<dbReference type="PANTHER" id="PTHR38685:SF1">
    <property type="entry name" value="CELL DIVISION PROTEIN ZIPA"/>
    <property type="match status" value="1"/>
</dbReference>
<reference evidence="13" key="1">
    <citation type="submission" date="2019-07" db="EMBL/GenBank/DDBJ databases">
        <authorList>
            <person name="Weber M."/>
            <person name="Kostadinov I."/>
            <person name="Kostadinov D I."/>
        </authorList>
    </citation>
    <scope>NUCLEOTIDE SEQUENCE</scope>
    <source>
        <strain evidence="13">Gfbio:sag-sample-m06:053724c1-46a9-4a36-b237-ea2bf867836b</strain>
    </source>
</reference>
<name>A0A7D9D1X0_9GAMM</name>
<dbReference type="GO" id="GO:0005886">
    <property type="term" value="C:plasma membrane"/>
    <property type="evidence" value="ECO:0007669"/>
    <property type="project" value="UniProtKB-SubCell"/>
</dbReference>
<dbReference type="AlphaFoldDB" id="A0A7D9D1X0"/>
<keyword evidence="6 9" id="KW-0472">Membrane</keyword>
<evidence type="ECO:0000256" key="8">
    <source>
        <dbReference type="RuleBase" id="RU003612"/>
    </source>
</evidence>
<feature type="region of interest" description="Disordered" evidence="10">
    <location>
        <begin position="30"/>
        <end position="76"/>
    </location>
</feature>
<feature type="domain" description="ZipA C-terminal FtsZ-binding" evidence="12">
    <location>
        <begin position="78"/>
        <end position="207"/>
    </location>
</feature>
<keyword evidence="3 8" id="KW-0132">Cell division</keyword>
<keyword evidence="5 11" id="KW-1133">Transmembrane helix</keyword>
<evidence type="ECO:0000256" key="6">
    <source>
        <dbReference type="ARBA" id="ARBA00023136"/>
    </source>
</evidence>
<evidence type="ECO:0000256" key="4">
    <source>
        <dbReference type="ARBA" id="ARBA00022692"/>
    </source>
</evidence>
<dbReference type="GO" id="GO:0032153">
    <property type="term" value="C:cell division site"/>
    <property type="evidence" value="ECO:0007669"/>
    <property type="project" value="TreeGrafter"/>
</dbReference>
<sequence length="217" mass="23935">MDGLRWLLLLFGMLVVAGVYFYSRYQRTRTDEAPSPQVSHDRVEPSLDGDMDADDHSDDEAAGSLTASDPDDEIGDPEQKIVTLRIVAKNQGTMNGEELILNLRGIGMSHGKFGIYHRYEGSDQDKVIFSAASLIEPGTFDLQTIREQELPGISLFMVLPGPIDGAQAYDLMIAAARALTQSLNAELLDESGSTLSIQRECYLRDEIIQFQHSVLVA</sequence>
<dbReference type="Pfam" id="PF04354">
    <property type="entry name" value="ZipA_C"/>
    <property type="match status" value="1"/>
</dbReference>
<accession>A0A7D9D1X0</accession>
<gene>
    <name evidence="13" type="ORF">JTBM06_V1_120003</name>
</gene>
<dbReference type="InterPro" id="IPR036765">
    <property type="entry name" value="ZipA_FtsZ-bd_C_sf"/>
</dbReference>
<dbReference type="PANTHER" id="PTHR38685">
    <property type="entry name" value="CELL DIVISION PROTEIN ZIPA"/>
    <property type="match status" value="1"/>
</dbReference>